<comment type="caution">
    <text evidence="1">The sequence shown here is derived from an EMBL/GenBank/DDBJ whole genome shotgun (WGS) entry which is preliminary data.</text>
</comment>
<name>A0ABN8GMW7_9BACL</name>
<dbReference type="Proteomes" id="UP000838686">
    <property type="component" value="Unassembled WGS sequence"/>
</dbReference>
<sequence>MADANPAPLINVAVDFLTKQAASSSGERHWSA</sequence>
<protein>
    <submittedName>
        <fullName evidence="1">Uncharacterized protein</fullName>
    </submittedName>
</protein>
<keyword evidence="2" id="KW-1185">Reference proteome</keyword>
<proteinExistence type="predicted"/>
<organism evidence="1 2">
    <name type="scientific">Paenibacillus plantiphilus</name>
    <dbReference type="NCBI Taxonomy" id="2905650"/>
    <lineage>
        <taxon>Bacteria</taxon>
        <taxon>Bacillati</taxon>
        <taxon>Bacillota</taxon>
        <taxon>Bacilli</taxon>
        <taxon>Bacillales</taxon>
        <taxon>Paenibacillaceae</taxon>
        <taxon>Paenibacillus</taxon>
    </lineage>
</organism>
<evidence type="ECO:0000313" key="1">
    <source>
        <dbReference type="EMBL" id="CAH1211385.1"/>
    </source>
</evidence>
<gene>
    <name evidence="1" type="ORF">PAECIP111893_03387</name>
</gene>
<reference evidence="1" key="1">
    <citation type="submission" date="2022-01" db="EMBL/GenBank/DDBJ databases">
        <authorList>
            <person name="Criscuolo A."/>
        </authorList>
    </citation>
    <scope>NUCLEOTIDE SEQUENCE</scope>
    <source>
        <strain evidence="1">CIP111893</strain>
    </source>
</reference>
<evidence type="ECO:0000313" key="2">
    <source>
        <dbReference type="Proteomes" id="UP000838686"/>
    </source>
</evidence>
<dbReference type="EMBL" id="CAKMMF010000019">
    <property type="protein sequence ID" value="CAH1211385.1"/>
    <property type="molecule type" value="Genomic_DNA"/>
</dbReference>
<accession>A0ABN8GMW7</accession>